<evidence type="ECO:0000313" key="5">
    <source>
        <dbReference type="Proteomes" id="UP000184088"/>
    </source>
</evidence>
<dbReference type="GO" id="GO:0005829">
    <property type="term" value="C:cytosol"/>
    <property type="evidence" value="ECO:0007669"/>
    <property type="project" value="TreeGrafter"/>
</dbReference>
<gene>
    <name evidence="4" type="ORF">SAMN02746089_00421</name>
</gene>
<dbReference type="InterPro" id="IPR015797">
    <property type="entry name" value="NUDIX_hydrolase-like_dom_sf"/>
</dbReference>
<dbReference type="PROSITE" id="PS51462">
    <property type="entry name" value="NUDIX"/>
    <property type="match status" value="1"/>
</dbReference>
<evidence type="ECO:0000256" key="2">
    <source>
        <dbReference type="ARBA" id="ARBA00022801"/>
    </source>
</evidence>
<proteinExistence type="predicted"/>
<dbReference type="CDD" id="cd03424">
    <property type="entry name" value="NUDIX_ADPRase_Nudt5_UGPPase_Nudt14"/>
    <property type="match status" value="1"/>
</dbReference>
<dbReference type="FunFam" id="3.90.79.10:FF:000024">
    <property type="entry name" value="ADP-ribose pyrophosphatase"/>
    <property type="match status" value="1"/>
</dbReference>
<feature type="domain" description="Nudix hydrolase" evidence="3">
    <location>
        <begin position="39"/>
        <end position="165"/>
    </location>
</feature>
<dbReference type="PANTHER" id="PTHR11839:SF18">
    <property type="entry name" value="NUDIX HYDROLASE DOMAIN-CONTAINING PROTEIN"/>
    <property type="match status" value="1"/>
</dbReference>
<evidence type="ECO:0000259" key="3">
    <source>
        <dbReference type="PROSITE" id="PS51462"/>
    </source>
</evidence>
<dbReference type="GO" id="GO:0016787">
    <property type="term" value="F:hydrolase activity"/>
    <property type="evidence" value="ECO:0007669"/>
    <property type="project" value="UniProtKB-KW"/>
</dbReference>
<dbReference type="OrthoDB" id="9806150at2"/>
<dbReference type="Pfam" id="PF00293">
    <property type="entry name" value="NUDIX"/>
    <property type="match status" value="1"/>
</dbReference>
<dbReference type="InterPro" id="IPR000086">
    <property type="entry name" value="NUDIX_hydrolase_dom"/>
</dbReference>
<accession>A0A1M4UA89</accession>
<keyword evidence="2" id="KW-0378">Hydrolase</keyword>
<dbReference type="RefSeq" id="WP_073341441.1">
    <property type="nucleotide sequence ID" value="NZ_FQVH01000002.1"/>
</dbReference>
<dbReference type="STRING" id="1121256.SAMN02746089_00421"/>
<dbReference type="PANTHER" id="PTHR11839">
    <property type="entry name" value="UDP/ADP-SUGAR PYROPHOSPHATASE"/>
    <property type="match status" value="1"/>
</dbReference>
<dbReference type="Gene3D" id="3.90.79.10">
    <property type="entry name" value="Nucleoside Triphosphate Pyrophosphohydrolase"/>
    <property type="match status" value="1"/>
</dbReference>
<organism evidence="4 5">
    <name type="scientific">Caldanaerobius fijiensis DSM 17918</name>
    <dbReference type="NCBI Taxonomy" id="1121256"/>
    <lineage>
        <taxon>Bacteria</taxon>
        <taxon>Bacillati</taxon>
        <taxon>Bacillota</taxon>
        <taxon>Clostridia</taxon>
        <taxon>Thermoanaerobacterales</taxon>
        <taxon>Thermoanaerobacteraceae</taxon>
        <taxon>Caldanaerobius</taxon>
    </lineage>
</organism>
<dbReference type="EMBL" id="FQVH01000002">
    <property type="protein sequence ID" value="SHE53546.1"/>
    <property type="molecule type" value="Genomic_DNA"/>
</dbReference>
<dbReference type="AlphaFoldDB" id="A0A1M4UA89"/>
<sequence>MFREKTLKSEYVYKGKILNLRVDQVELENGKTSLREVVEHRGAVAIIAVDNGSLIMVRQFRKAIEGDLLEIPAGKIENEDPLNCAIRELKEETGYTADKWQYICEFYTTPGFSNEKIFLYYATDLKKGQIAPDDDEFIRIEHLKLEDAAQMLKRGEFKDAKTIIGIHYAIRLTGVNYE</sequence>
<comment type="cofactor">
    <cofactor evidence="1">
        <name>Mg(2+)</name>
        <dbReference type="ChEBI" id="CHEBI:18420"/>
    </cofactor>
</comment>
<dbReference type="SUPFAM" id="SSF55811">
    <property type="entry name" value="Nudix"/>
    <property type="match status" value="1"/>
</dbReference>
<name>A0A1M4UA89_9THEO</name>
<protein>
    <submittedName>
        <fullName evidence="4">ADP-ribose pyrophosphatase</fullName>
    </submittedName>
</protein>
<evidence type="ECO:0000256" key="1">
    <source>
        <dbReference type="ARBA" id="ARBA00001946"/>
    </source>
</evidence>
<evidence type="ECO:0000313" key="4">
    <source>
        <dbReference type="EMBL" id="SHE53546.1"/>
    </source>
</evidence>
<reference evidence="4 5" key="1">
    <citation type="submission" date="2016-11" db="EMBL/GenBank/DDBJ databases">
        <authorList>
            <person name="Jaros S."/>
            <person name="Januszkiewicz K."/>
            <person name="Wedrychowicz H."/>
        </authorList>
    </citation>
    <scope>NUCLEOTIDE SEQUENCE [LARGE SCALE GENOMIC DNA]</scope>
    <source>
        <strain evidence="4 5">DSM 17918</strain>
    </source>
</reference>
<dbReference type="GO" id="GO:0006753">
    <property type="term" value="P:nucleoside phosphate metabolic process"/>
    <property type="evidence" value="ECO:0007669"/>
    <property type="project" value="TreeGrafter"/>
</dbReference>
<dbReference type="GO" id="GO:0019693">
    <property type="term" value="P:ribose phosphate metabolic process"/>
    <property type="evidence" value="ECO:0007669"/>
    <property type="project" value="TreeGrafter"/>
</dbReference>
<dbReference type="Proteomes" id="UP000184088">
    <property type="component" value="Unassembled WGS sequence"/>
</dbReference>
<keyword evidence="5" id="KW-1185">Reference proteome</keyword>